<keyword evidence="2" id="KW-1185">Reference proteome</keyword>
<comment type="caution">
    <text evidence="1">The sequence shown here is derived from an EMBL/GenBank/DDBJ whole genome shotgun (WGS) entry which is preliminary data.</text>
</comment>
<organism evidence="1 2">
    <name type="scientific">Cinchona calisaya</name>
    <dbReference type="NCBI Taxonomy" id="153742"/>
    <lineage>
        <taxon>Eukaryota</taxon>
        <taxon>Viridiplantae</taxon>
        <taxon>Streptophyta</taxon>
        <taxon>Embryophyta</taxon>
        <taxon>Tracheophyta</taxon>
        <taxon>Spermatophyta</taxon>
        <taxon>Magnoliopsida</taxon>
        <taxon>eudicotyledons</taxon>
        <taxon>Gunneridae</taxon>
        <taxon>Pentapetalae</taxon>
        <taxon>asterids</taxon>
        <taxon>lamiids</taxon>
        <taxon>Gentianales</taxon>
        <taxon>Rubiaceae</taxon>
        <taxon>Cinchonoideae</taxon>
        <taxon>Cinchoneae</taxon>
        <taxon>Cinchona</taxon>
    </lineage>
</organism>
<protein>
    <submittedName>
        <fullName evidence="1">Uncharacterized protein</fullName>
    </submittedName>
</protein>
<evidence type="ECO:0000313" key="1">
    <source>
        <dbReference type="EMBL" id="KAL3523747.1"/>
    </source>
</evidence>
<reference evidence="1 2" key="1">
    <citation type="submission" date="2024-11" db="EMBL/GenBank/DDBJ databases">
        <title>A near-complete genome assembly of Cinchona calisaya.</title>
        <authorList>
            <person name="Lian D.C."/>
            <person name="Zhao X.W."/>
            <person name="Wei L."/>
        </authorList>
    </citation>
    <scope>NUCLEOTIDE SEQUENCE [LARGE SCALE GENOMIC DNA]</scope>
    <source>
        <tissue evidence="1">Nenye</tissue>
    </source>
</reference>
<dbReference type="AlphaFoldDB" id="A0ABD2ZZ15"/>
<dbReference type="Proteomes" id="UP001630127">
    <property type="component" value="Unassembled WGS sequence"/>
</dbReference>
<dbReference type="EMBL" id="JBJUIK010000007">
    <property type="protein sequence ID" value="KAL3523747.1"/>
    <property type="molecule type" value="Genomic_DNA"/>
</dbReference>
<sequence>MFALMAFAFQYIRPLRKLYKVEELSREMLIQTSFPLACTWVAKLIKTLKSSYPDVRLVQLNECLDNLKFDDIYYNPYERNFKRMPIHCKNQKQIGLAIVPISTWSVAFSIGPIVCWSQFELSKQKQIDMKDWLKSNVKAARKNVLLYCKGIKGRGNKNYWKLWKDKMGMDVMDARNQIHTQRWLLNKGVEQQELPKELPQEHQDLPQEQDVMAMHEAADEKLKQIAPELPEQKLNFIKLDKLKFLEKATEPRCDEPKLNGLMNDFINGLPEGWKFFANESEIWSLDKHQLKEFTKEET</sequence>
<name>A0ABD2ZZ15_9GENT</name>
<evidence type="ECO:0000313" key="2">
    <source>
        <dbReference type="Proteomes" id="UP001630127"/>
    </source>
</evidence>
<gene>
    <name evidence="1" type="ORF">ACH5RR_016581</name>
</gene>
<proteinExistence type="predicted"/>
<accession>A0ABD2ZZ15</accession>